<evidence type="ECO:0000313" key="2">
    <source>
        <dbReference type="Proteomes" id="UP000515861"/>
    </source>
</evidence>
<gene>
    <name evidence="1" type="ORF">H8M03_08870</name>
</gene>
<name>A0A7G9L0I7_9SPHN</name>
<proteinExistence type="predicted"/>
<dbReference type="RefSeq" id="WP_187479091.1">
    <property type="nucleotide sequence ID" value="NZ_CP060697.1"/>
</dbReference>
<dbReference type="AlphaFoldDB" id="A0A7G9L0I7"/>
<reference evidence="1 2" key="1">
    <citation type="submission" date="2020-08" db="EMBL/GenBank/DDBJ databases">
        <title>Sphingomonas sp. sand1-3 16S ribosomal RNA gene Genome sequencing and assembly.</title>
        <authorList>
            <person name="Kang M."/>
        </authorList>
    </citation>
    <scope>NUCLEOTIDE SEQUENCE [LARGE SCALE GENOMIC DNA]</scope>
    <source>
        <strain evidence="2">sand1-3</strain>
    </source>
</reference>
<dbReference type="Proteomes" id="UP000515861">
    <property type="component" value="Chromosome"/>
</dbReference>
<accession>A0A7G9L0I7</accession>
<evidence type="ECO:0000313" key="1">
    <source>
        <dbReference type="EMBL" id="QNM82136.1"/>
    </source>
</evidence>
<sequence>MFLFEFAVVVVGVLVAQGLANWVQARSEREEAGRLLDDLTVQVSEFRRDLNYWDRVGPCLRAHVSEIKRTAAGAGTMSAAQIGRPALPQPSRLNFSGDEWQKVRRLVPQEKSTSFTTLAGTIETYQAFISDTAQQWAKLRLLDGNDGTPSPADRSQVRLAATIIDNNIRWMMFQQRAGSAQTLATVGMAGDKRLPDSARFVDRCGLLTDWR</sequence>
<dbReference type="KEGG" id="ssau:H8M03_08870"/>
<keyword evidence="2" id="KW-1185">Reference proteome</keyword>
<dbReference type="EMBL" id="CP060697">
    <property type="protein sequence ID" value="QNM82136.1"/>
    <property type="molecule type" value="Genomic_DNA"/>
</dbReference>
<organism evidence="1 2">
    <name type="scientific">Sphingomonas sabuli</name>
    <dbReference type="NCBI Taxonomy" id="2764186"/>
    <lineage>
        <taxon>Bacteria</taxon>
        <taxon>Pseudomonadati</taxon>
        <taxon>Pseudomonadota</taxon>
        <taxon>Alphaproteobacteria</taxon>
        <taxon>Sphingomonadales</taxon>
        <taxon>Sphingomonadaceae</taxon>
        <taxon>Sphingomonas</taxon>
    </lineage>
</organism>
<protein>
    <submittedName>
        <fullName evidence="1">Uncharacterized protein</fullName>
    </submittedName>
</protein>